<organism evidence="2 3">
    <name type="scientific">Operophtera brumata</name>
    <name type="common">Winter moth</name>
    <name type="synonym">Phalaena brumata</name>
    <dbReference type="NCBI Taxonomy" id="104452"/>
    <lineage>
        <taxon>Eukaryota</taxon>
        <taxon>Metazoa</taxon>
        <taxon>Ecdysozoa</taxon>
        <taxon>Arthropoda</taxon>
        <taxon>Hexapoda</taxon>
        <taxon>Insecta</taxon>
        <taxon>Pterygota</taxon>
        <taxon>Neoptera</taxon>
        <taxon>Endopterygota</taxon>
        <taxon>Lepidoptera</taxon>
        <taxon>Glossata</taxon>
        <taxon>Ditrysia</taxon>
        <taxon>Geometroidea</taxon>
        <taxon>Geometridae</taxon>
        <taxon>Larentiinae</taxon>
        <taxon>Operophtera</taxon>
    </lineage>
</organism>
<dbReference type="EMBL" id="JTDY01001868">
    <property type="protein sequence ID" value="KOB72683.1"/>
    <property type="molecule type" value="Genomic_DNA"/>
</dbReference>
<reference evidence="2 3" key="1">
    <citation type="journal article" date="2015" name="Genome Biol. Evol.">
        <title>The genome of winter moth (Operophtera brumata) provides a genomic perspective on sexual dimorphism and phenology.</title>
        <authorList>
            <person name="Derks M.F."/>
            <person name="Smit S."/>
            <person name="Salis L."/>
            <person name="Schijlen E."/>
            <person name="Bossers A."/>
            <person name="Mateman C."/>
            <person name="Pijl A.S."/>
            <person name="de Ridder D."/>
            <person name="Groenen M.A."/>
            <person name="Visser M.E."/>
            <person name="Megens H.J."/>
        </authorList>
    </citation>
    <scope>NUCLEOTIDE SEQUENCE [LARGE SCALE GENOMIC DNA]</scope>
    <source>
        <strain evidence="2">WM2013NL</strain>
        <tissue evidence="2">Head and thorax</tissue>
    </source>
</reference>
<accession>A0A0L7LB34</accession>
<evidence type="ECO:0000256" key="1">
    <source>
        <dbReference type="SAM" id="MobiDB-lite"/>
    </source>
</evidence>
<feature type="region of interest" description="Disordered" evidence="1">
    <location>
        <begin position="1"/>
        <end position="46"/>
    </location>
</feature>
<protein>
    <submittedName>
        <fullName evidence="2">Putative kinesin family member 21A</fullName>
    </submittedName>
</protein>
<gene>
    <name evidence="2" type="ORF">OBRU01_04069</name>
</gene>
<dbReference type="AlphaFoldDB" id="A0A0L7LB34"/>
<comment type="caution">
    <text evidence="2">The sequence shown here is derived from an EMBL/GenBank/DDBJ whole genome shotgun (WGS) entry which is preliminary data.</text>
</comment>
<proteinExistence type="predicted"/>
<name>A0A0L7LB34_OPEBR</name>
<evidence type="ECO:0000313" key="2">
    <source>
        <dbReference type="EMBL" id="KOB72683.1"/>
    </source>
</evidence>
<dbReference type="Proteomes" id="UP000037510">
    <property type="component" value="Unassembled WGS sequence"/>
</dbReference>
<sequence>MTQSMVEPMTPRSMIPLSRVPSAPGSLRDGSVITPPASPGATRRARDDDVFLRLAGAYQDNSPQGVVKEMVQKRISGGGNTGATSAWIQCTHVAEGHAGAALALSATEHLLYSGGVGESPGALKSPL</sequence>
<evidence type="ECO:0000313" key="3">
    <source>
        <dbReference type="Proteomes" id="UP000037510"/>
    </source>
</evidence>
<keyword evidence="3" id="KW-1185">Reference proteome</keyword>